<accession>A0A182K771</accession>
<dbReference type="SMART" id="SM00978">
    <property type="entry name" value="Tim44"/>
    <property type="match status" value="1"/>
</dbReference>
<evidence type="ECO:0000256" key="13">
    <source>
        <dbReference type="ARBA" id="ARBA00057148"/>
    </source>
</evidence>
<evidence type="ECO:0000256" key="1">
    <source>
        <dbReference type="ARBA" id="ARBA00004443"/>
    </source>
</evidence>
<evidence type="ECO:0000313" key="17">
    <source>
        <dbReference type="EnsemblMetazoa" id="ACHR006606-PA"/>
    </source>
</evidence>
<evidence type="ECO:0000259" key="16">
    <source>
        <dbReference type="SMART" id="SM00978"/>
    </source>
</evidence>
<evidence type="ECO:0000256" key="9">
    <source>
        <dbReference type="ARBA" id="ARBA00022946"/>
    </source>
</evidence>
<keyword evidence="12" id="KW-0472">Membrane</keyword>
<dbReference type="GO" id="GO:0030150">
    <property type="term" value="P:protein import into mitochondrial matrix"/>
    <property type="evidence" value="ECO:0007669"/>
    <property type="project" value="TreeGrafter"/>
</dbReference>
<dbReference type="EnsemblMetazoa" id="ACHR006606-RA">
    <property type="protein sequence ID" value="ACHR006606-PA"/>
    <property type="gene ID" value="ACHR006606"/>
</dbReference>
<reference evidence="17" key="2">
    <citation type="submission" date="2020-05" db="UniProtKB">
        <authorList>
            <consortium name="EnsemblMetazoa"/>
        </authorList>
    </citation>
    <scope>IDENTIFICATION</scope>
    <source>
        <strain evidence="17">ACHKN1017</strain>
    </source>
</reference>
<keyword evidence="7" id="KW-0067">ATP-binding</keyword>
<comment type="subunit">
    <text evidence="14">Probable component of the PAM complex at least composed of a mitochondrial HSP70 protein, GRPEL1 or GRPEL2, TIMM44, TIMM16/PAM16 and TIMM14/DNAJC19. The complex interacts with the TIMM23 component of the TIM23 complex. Interacts with SLC25A4/ANT1 and SLC25A5/ANT2; leading to inhibit the presequence translocase TIMM23, thereby promoting stabilization of PINK1.</text>
</comment>
<dbReference type="VEuPathDB" id="VectorBase:ACHR006606"/>
<dbReference type="InterPro" id="IPR007379">
    <property type="entry name" value="Tim44-like_dom"/>
</dbReference>
<keyword evidence="5" id="KW-0547">Nucleotide-binding</keyword>
<dbReference type="AlphaFoldDB" id="A0A182K771"/>
<dbReference type="SUPFAM" id="SSF54427">
    <property type="entry name" value="NTF2-like"/>
    <property type="match status" value="1"/>
</dbReference>
<dbReference type="GO" id="GO:0005524">
    <property type="term" value="F:ATP binding"/>
    <property type="evidence" value="ECO:0007669"/>
    <property type="project" value="UniProtKB-KW"/>
</dbReference>
<protein>
    <recommendedName>
        <fullName evidence="15">Mitochondrial import inner membrane translocase subunit TIM44</fullName>
    </recommendedName>
</protein>
<dbReference type="PANTHER" id="PTHR10721">
    <property type="entry name" value="MITOCHONDRIAL IMPORT INNER MEMBRANE TRANSLOCASE SUBUNIT TIM44"/>
    <property type="match status" value="1"/>
</dbReference>
<keyword evidence="8" id="KW-0653">Protein transport</keyword>
<feature type="domain" description="Tim44-like" evidence="16">
    <location>
        <begin position="135"/>
        <end position="284"/>
    </location>
</feature>
<dbReference type="GO" id="GO:0051087">
    <property type="term" value="F:protein-folding chaperone binding"/>
    <property type="evidence" value="ECO:0007669"/>
    <property type="project" value="TreeGrafter"/>
</dbReference>
<keyword evidence="11" id="KW-0496">Mitochondrion</keyword>
<evidence type="ECO:0000256" key="7">
    <source>
        <dbReference type="ARBA" id="ARBA00022840"/>
    </source>
</evidence>
<dbReference type="Gene3D" id="3.10.450.240">
    <property type="match status" value="1"/>
</dbReference>
<keyword evidence="4" id="KW-0597">Phosphoprotein</keyword>
<sequence>MLAEKGRALGRSGALRGISKTAKAVQQEMDNQSADLRGYRNPAKLRKRVELSPVADDTSRTAVKPNAAATAIELHKDSKVYQSWENFKHNSHHWNKLLAWKMQYDESENTLIRTSRALTDKLREVLGNLFSKTELSEMLTEVCRIDPSFDPKQFLQSCECDIIPNVLESIVRGELEVLRDWCFEGAYSVIATPISEALQAGYRFESKILDIENVELAMGQVIEHGPILIVTFQTQQTLCLRDGKGMMVEGDPEKMFRCHHAWVLCRDPSEVNPNAAWRIMQMTVQSREQFV</sequence>
<evidence type="ECO:0000256" key="10">
    <source>
        <dbReference type="ARBA" id="ARBA00023010"/>
    </source>
</evidence>
<keyword evidence="6" id="KW-0999">Mitochondrion inner membrane</keyword>
<evidence type="ECO:0000256" key="6">
    <source>
        <dbReference type="ARBA" id="ARBA00022792"/>
    </source>
</evidence>
<evidence type="ECO:0000256" key="3">
    <source>
        <dbReference type="ARBA" id="ARBA00022448"/>
    </source>
</evidence>
<dbReference type="InterPro" id="IPR032710">
    <property type="entry name" value="NTF2-like_dom_sf"/>
</dbReference>
<dbReference type="GO" id="GO:0005743">
    <property type="term" value="C:mitochondrial inner membrane"/>
    <property type="evidence" value="ECO:0007669"/>
    <property type="project" value="UniProtKB-SubCell"/>
</dbReference>
<evidence type="ECO:0000256" key="11">
    <source>
        <dbReference type="ARBA" id="ARBA00023128"/>
    </source>
</evidence>
<keyword evidence="3" id="KW-0813">Transport</keyword>
<name>A0A182K771_9DIPT</name>
<dbReference type="FunFam" id="3.10.450.240:FF:000001">
    <property type="entry name" value="Mitochondrial import inner membrane translocase subunit TIM44"/>
    <property type="match status" value="1"/>
</dbReference>
<dbReference type="Proteomes" id="UP000075881">
    <property type="component" value="Unassembled WGS sequence"/>
</dbReference>
<evidence type="ECO:0000256" key="4">
    <source>
        <dbReference type="ARBA" id="ARBA00022553"/>
    </source>
</evidence>
<organism evidence="17 18">
    <name type="scientific">Anopheles christyi</name>
    <dbReference type="NCBI Taxonomy" id="43041"/>
    <lineage>
        <taxon>Eukaryota</taxon>
        <taxon>Metazoa</taxon>
        <taxon>Ecdysozoa</taxon>
        <taxon>Arthropoda</taxon>
        <taxon>Hexapoda</taxon>
        <taxon>Insecta</taxon>
        <taxon>Pterygota</taxon>
        <taxon>Neoptera</taxon>
        <taxon>Endopterygota</taxon>
        <taxon>Diptera</taxon>
        <taxon>Nematocera</taxon>
        <taxon>Culicoidea</taxon>
        <taxon>Culicidae</taxon>
        <taxon>Anophelinae</taxon>
        <taxon>Anopheles</taxon>
    </lineage>
</organism>
<evidence type="ECO:0000256" key="12">
    <source>
        <dbReference type="ARBA" id="ARBA00023136"/>
    </source>
</evidence>
<dbReference type="STRING" id="43041.A0A182K771"/>
<keyword evidence="18" id="KW-1185">Reference proteome</keyword>
<comment type="function">
    <text evidence="13">Essential component of the PAM complex, a complex required for the translocation of transit peptide-containing proteins from the inner membrane into the mitochondrial matrix in an ATP-dependent manner. Recruits mitochondrial HSP70 to drive protein translocation into the matrix using ATP as an energy source.</text>
</comment>
<reference evidence="18" key="1">
    <citation type="submission" date="2013-03" db="EMBL/GenBank/DDBJ databases">
        <title>The Genome Sequence of Anopheles christyi ACHKN1017.</title>
        <authorList>
            <consortium name="The Broad Institute Genomics Platform"/>
            <person name="Neafsey D.E."/>
            <person name="Besansky N."/>
            <person name="Walker B."/>
            <person name="Young S.K."/>
            <person name="Zeng Q."/>
            <person name="Gargeya S."/>
            <person name="Fitzgerald M."/>
            <person name="Haas B."/>
            <person name="Abouelleil A."/>
            <person name="Allen A.W."/>
            <person name="Alvarado L."/>
            <person name="Arachchi H.M."/>
            <person name="Berlin A.M."/>
            <person name="Chapman S.B."/>
            <person name="Gainer-Dewar J."/>
            <person name="Goldberg J."/>
            <person name="Griggs A."/>
            <person name="Gujja S."/>
            <person name="Hansen M."/>
            <person name="Howarth C."/>
            <person name="Imamovic A."/>
            <person name="Ireland A."/>
            <person name="Larimer J."/>
            <person name="McCowan C."/>
            <person name="Murphy C."/>
            <person name="Pearson M."/>
            <person name="Poon T.W."/>
            <person name="Priest M."/>
            <person name="Roberts A."/>
            <person name="Saif S."/>
            <person name="Shea T."/>
            <person name="Sisk P."/>
            <person name="Sykes S."/>
            <person name="Wortman J."/>
            <person name="Nusbaum C."/>
            <person name="Birren B."/>
        </authorList>
    </citation>
    <scope>NUCLEOTIDE SEQUENCE [LARGE SCALE GENOMIC DNA]</scope>
    <source>
        <strain evidence="18">ACHKN1017</strain>
    </source>
</reference>
<evidence type="ECO:0000256" key="2">
    <source>
        <dbReference type="ARBA" id="ARBA00009597"/>
    </source>
</evidence>
<dbReference type="PANTHER" id="PTHR10721:SF1">
    <property type="entry name" value="MITOCHONDRIAL IMPORT INNER MEMBRANE TRANSLOCASE SUBUNIT TIM44"/>
    <property type="match status" value="1"/>
</dbReference>
<keyword evidence="10" id="KW-0811">Translocation</keyword>
<dbReference type="Pfam" id="PF04280">
    <property type="entry name" value="Tim44"/>
    <property type="match status" value="1"/>
</dbReference>
<evidence type="ECO:0000256" key="14">
    <source>
        <dbReference type="ARBA" id="ARBA00063163"/>
    </source>
</evidence>
<dbReference type="InterPro" id="IPR039544">
    <property type="entry name" value="Tim44-like"/>
</dbReference>
<comment type="subcellular location">
    <subcellularLocation>
        <location evidence="1">Mitochondrion inner membrane</location>
        <topology evidence="1">Peripheral membrane protein</topology>
        <orientation evidence="1">Matrix side</orientation>
    </subcellularLocation>
</comment>
<evidence type="ECO:0000313" key="18">
    <source>
        <dbReference type="Proteomes" id="UP000075881"/>
    </source>
</evidence>
<evidence type="ECO:0000256" key="15">
    <source>
        <dbReference type="ARBA" id="ARBA00074309"/>
    </source>
</evidence>
<evidence type="ECO:0000256" key="8">
    <source>
        <dbReference type="ARBA" id="ARBA00022927"/>
    </source>
</evidence>
<proteinExistence type="inferred from homology"/>
<comment type="similarity">
    <text evidence="2">Belongs to the Tim44 family.</text>
</comment>
<evidence type="ECO:0000256" key="5">
    <source>
        <dbReference type="ARBA" id="ARBA00022741"/>
    </source>
</evidence>
<keyword evidence="9" id="KW-0809">Transit peptide</keyword>